<dbReference type="AlphaFoldDB" id="A0A1I2V509"/>
<name>A0A1I2V509_9BACL</name>
<organism evidence="1 2">
    <name type="scientific">Sporolactobacillus nakayamae</name>
    <dbReference type="NCBI Taxonomy" id="269670"/>
    <lineage>
        <taxon>Bacteria</taxon>
        <taxon>Bacillati</taxon>
        <taxon>Bacillota</taxon>
        <taxon>Bacilli</taxon>
        <taxon>Bacillales</taxon>
        <taxon>Sporolactobacillaceae</taxon>
        <taxon>Sporolactobacillus</taxon>
    </lineage>
</organism>
<evidence type="ECO:0000313" key="2">
    <source>
        <dbReference type="Proteomes" id="UP000198752"/>
    </source>
</evidence>
<dbReference type="EMBL" id="FOOY01000024">
    <property type="protein sequence ID" value="SFG84312.1"/>
    <property type="molecule type" value="Genomic_DNA"/>
</dbReference>
<dbReference type="STRING" id="269670.SAMN02982927_02963"/>
<gene>
    <name evidence="1" type="ORF">SAMN02982927_02963</name>
</gene>
<evidence type="ECO:0008006" key="3">
    <source>
        <dbReference type="Google" id="ProtNLM"/>
    </source>
</evidence>
<dbReference type="OrthoDB" id="2867965at2"/>
<dbReference type="RefSeq" id="WP_093674288.1">
    <property type="nucleotide sequence ID" value="NZ_FOOY01000024.1"/>
</dbReference>
<sequence>MGKYSVVTTGNDISVVCEGVFTMEDASGYVEEFKKAAAQVNPATSHLVLDGSELRVSSQEMVGMLTNIIAMYKDMGFQDITMDLGKSAVVKMQIRRLAKEAGLTQFKLL</sequence>
<keyword evidence="2" id="KW-1185">Reference proteome</keyword>
<reference evidence="2" key="1">
    <citation type="submission" date="2016-10" db="EMBL/GenBank/DDBJ databases">
        <authorList>
            <person name="Varghese N."/>
            <person name="Submissions S."/>
        </authorList>
    </citation>
    <scope>NUCLEOTIDE SEQUENCE [LARGE SCALE GENOMIC DNA]</scope>
    <source>
        <strain evidence="2">ATCC 700379</strain>
    </source>
</reference>
<evidence type="ECO:0000313" key="1">
    <source>
        <dbReference type="EMBL" id="SFG84312.1"/>
    </source>
</evidence>
<proteinExistence type="predicted"/>
<protein>
    <recommendedName>
        <fullName evidence="3">STAS domain-containing protein</fullName>
    </recommendedName>
</protein>
<accession>A0A1I2V509</accession>
<dbReference type="Proteomes" id="UP000198752">
    <property type="component" value="Unassembled WGS sequence"/>
</dbReference>